<accession>A0A834R1Q4</accession>
<feature type="region of interest" description="Disordered" evidence="4">
    <location>
        <begin position="144"/>
        <end position="163"/>
    </location>
</feature>
<keyword evidence="7" id="KW-1185">Reference proteome</keyword>
<keyword evidence="3" id="KW-0539">Nucleus</keyword>
<feature type="region of interest" description="Disordered" evidence="4">
    <location>
        <begin position="424"/>
        <end position="484"/>
    </location>
</feature>
<evidence type="ECO:0000256" key="4">
    <source>
        <dbReference type="SAM" id="MobiDB-lite"/>
    </source>
</evidence>
<feature type="compositionally biased region" description="Basic and acidic residues" evidence="4">
    <location>
        <begin position="267"/>
        <end position="280"/>
    </location>
</feature>
<comment type="similarity">
    <text evidence="2">Belongs to the SNU66/SART1 family.</text>
</comment>
<evidence type="ECO:0000313" key="5">
    <source>
        <dbReference type="EMBL" id="KAF7488612.1"/>
    </source>
</evidence>
<dbReference type="EMBL" id="WVUK01000066">
    <property type="protein sequence ID" value="KAF7488612.1"/>
    <property type="molecule type" value="Genomic_DNA"/>
</dbReference>
<proteinExistence type="inferred from homology"/>
<feature type="compositionally biased region" description="Basic and acidic residues" evidence="4">
    <location>
        <begin position="58"/>
        <end position="88"/>
    </location>
</feature>
<dbReference type="GO" id="GO:0046540">
    <property type="term" value="C:U4/U6 x U5 tri-snRNP complex"/>
    <property type="evidence" value="ECO:0007669"/>
    <property type="project" value="TreeGrafter"/>
</dbReference>
<feature type="compositionally biased region" description="Basic and acidic residues" evidence="4">
    <location>
        <begin position="424"/>
        <end position="435"/>
    </location>
</feature>
<feature type="compositionally biased region" description="Basic and acidic residues" evidence="4">
    <location>
        <begin position="144"/>
        <end position="160"/>
    </location>
</feature>
<reference evidence="6" key="3">
    <citation type="submission" date="2022-06" db="UniProtKB">
        <authorList>
            <consortium name="EnsemblMetazoa"/>
        </authorList>
    </citation>
    <scope>IDENTIFICATION</scope>
</reference>
<feature type="region of interest" description="Disordered" evidence="4">
    <location>
        <begin position="42"/>
        <end position="95"/>
    </location>
</feature>
<evidence type="ECO:0000256" key="1">
    <source>
        <dbReference type="ARBA" id="ARBA00004123"/>
    </source>
</evidence>
<dbReference type="GO" id="GO:0045292">
    <property type="term" value="P:mRNA cis splicing, via spliceosome"/>
    <property type="evidence" value="ECO:0007669"/>
    <property type="project" value="TreeGrafter"/>
</dbReference>
<protein>
    <submittedName>
        <fullName evidence="5">U4/U6.U5 tri-snRNP-associated protein 1</fullName>
    </submittedName>
</protein>
<reference evidence="7" key="1">
    <citation type="journal article" date="2020" name="PLoS Negl. Trop. Dis.">
        <title>High-quality nuclear genome for Sarcoptes scabiei-A critical resource for a neglected parasite.</title>
        <authorList>
            <person name="Korhonen P.K."/>
            <person name="Gasser R.B."/>
            <person name="Ma G."/>
            <person name="Wang T."/>
            <person name="Stroehlein A.J."/>
            <person name="Young N.D."/>
            <person name="Ang C.S."/>
            <person name="Fernando D.D."/>
            <person name="Lu H.C."/>
            <person name="Taylor S."/>
            <person name="Reynolds S.L."/>
            <person name="Mofiz E."/>
            <person name="Najaraj S.H."/>
            <person name="Gowda H."/>
            <person name="Madugundu A."/>
            <person name="Renuse S."/>
            <person name="Holt D."/>
            <person name="Pandey A."/>
            <person name="Papenfuss A.T."/>
            <person name="Fischer K."/>
        </authorList>
    </citation>
    <scope>NUCLEOTIDE SEQUENCE [LARGE SCALE GENOMIC DNA]</scope>
</reference>
<name>A0A834R1Q4_SARSC</name>
<dbReference type="OrthoDB" id="5583at2759"/>
<feature type="compositionally biased region" description="Basic and acidic residues" evidence="4">
    <location>
        <begin position="453"/>
        <end position="471"/>
    </location>
</feature>
<evidence type="ECO:0000256" key="2">
    <source>
        <dbReference type="ARBA" id="ARBA00006076"/>
    </source>
</evidence>
<dbReference type="EnsemblMetazoa" id="SSS_8523s_mrna">
    <property type="protein sequence ID" value="KAF7488612.1"/>
    <property type="gene ID" value="SSS_8523"/>
</dbReference>
<dbReference type="PANTHER" id="PTHR14152">
    <property type="entry name" value="SQUAMOUS CELL CARCINOMA ANTIGEN RECOGNISED BY CYTOTOXIC T LYMPHOCYTES"/>
    <property type="match status" value="1"/>
</dbReference>
<evidence type="ECO:0000313" key="6">
    <source>
        <dbReference type="EnsemblMetazoa" id="KAF7488612.1"/>
    </source>
</evidence>
<feature type="region of interest" description="Disordered" evidence="4">
    <location>
        <begin position="256"/>
        <end position="280"/>
    </location>
</feature>
<sequence length="530" mass="61101">MPDNEVFVKTENISEKNQAEKLRERLETQREKRRLTAKLQNVKKLADSDSEDEGAAEWYKRTKYSEKSKKNRNDDRSKKKINENDRNISKKQYTSKNLDGLSIGHKIDSFQEGHQLILTLKDKDVLGDEGDVLENISLVDKEKADKNVKNKSKRPEYRPYDDEEFEEYETNIKDKKPSLLSKYDEEIDGPIYETFRIGTTIERKKTNLAESSAAEACSEWADLKIASEYYTPEEMIKFKKPSKKCNLRSKMKKEIKSSSKLVESAIEEPKPKRSRRNEDSKNKIKTKVILDIDNNDIDEDDDYLMGPNEDLSNIVIDDEAQNELQSVLHKARKIKLKEKLIDPMANIAHIIKKNDSMDVDELNGEQKNDLGNLLEDRIVLNATAEFCRNLGEINLKKRLDQTTKMIDENEDDDEDEKKDVEMELDGDRDHHINHSDEEDADDGKKFSNNWNEVDLKQEYDSDSNDRTEPRSSAKNQPILEEEPDVRVGVAGALKLAMTKGYLDKESNKSIGAARSASSITVKSYTIEEKF</sequence>
<evidence type="ECO:0000256" key="3">
    <source>
        <dbReference type="ARBA" id="ARBA00023242"/>
    </source>
</evidence>
<comment type="subcellular location">
    <subcellularLocation>
        <location evidence="1">Nucleus</location>
    </subcellularLocation>
</comment>
<dbReference type="AlphaFoldDB" id="A0A834R1Q4"/>
<gene>
    <name evidence="5" type="ORF">SSS_8523</name>
</gene>
<organism evidence="5">
    <name type="scientific">Sarcoptes scabiei</name>
    <name type="common">Itch mite</name>
    <name type="synonym">Acarus scabiei</name>
    <dbReference type="NCBI Taxonomy" id="52283"/>
    <lineage>
        <taxon>Eukaryota</taxon>
        <taxon>Metazoa</taxon>
        <taxon>Ecdysozoa</taxon>
        <taxon>Arthropoda</taxon>
        <taxon>Chelicerata</taxon>
        <taxon>Arachnida</taxon>
        <taxon>Acari</taxon>
        <taxon>Acariformes</taxon>
        <taxon>Sarcoptiformes</taxon>
        <taxon>Astigmata</taxon>
        <taxon>Psoroptidia</taxon>
        <taxon>Sarcoptoidea</taxon>
        <taxon>Sarcoptidae</taxon>
        <taxon>Sarcoptinae</taxon>
        <taxon>Sarcoptes</taxon>
    </lineage>
</organism>
<dbReference type="Proteomes" id="UP000070412">
    <property type="component" value="Unassembled WGS sequence"/>
</dbReference>
<dbReference type="InterPro" id="IPR005011">
    <property type="entry name" value="SNU66/SART1"/>
</dbReference>
<evidence type="ECO:0000313" key="7">
    <source>
        <dbReference type="Proteomes" id="UP000070412"/>
    </source>
</evidence>
<dbReference type="PANTHER" id="PTHR14152:SF5">
    <property type="entry name" value="U4_U6.U5 TRI-SNRNP-ASSOCIATED PROTEIN 1"/>
    <property type="match status" value="1"/>
</dbReference>
<dbReference type="Pfam" id="PF03343">
    <property type="entry name" value="SART-1"/>
    <property type="match status" value="1"/>
</dbReference>
<reference evidence="5" key="2">
    <citation type="submission" date="2020-01" db="EMBL/GenBank/DDBJ databases">
        <authorList>
            <person name="Korhonen P.K.K."/>
            <person name="Guangxu M.G."/>
            <person name="Wang T.W."/>
            <person name="Stroehlein A.J.S."/>
            <person name="Young N.D."/>
            <person name="Ang C.-S.A."/>
            <person name="Fernando D.W.F."/>
            <person name="Lu H.L."/>
            <person name="Taylor S.T."/>
            <person name="Ehtesham M.E.M."/>
            <person name="Najaraj S.H.N."/>
            <person name="Harsha G.H.G."/>
            <person name="Madugundu A.M."/>
            <person name="Renuse S.R."/>
            <person name="Holt D.H."/>
            <person name="Pandey A.P."/>
            <person name="Papenfuss A.P."/>
            <person name="Gasser R.B.G."/>
            <person name="Fischer K.F."/>
        </authorList>
    </citation>
    <scope>NUCLEOTIDE SEQUENCE</scope>
    <source>
        <strain evidence="5">SSS_KF_BRIS2020</strain>
    </source>
</reference>
<dbReference type="GO" id="GO:0000481">
    <property type="term" value="P:maturation of 5S rRNA"/>
    <property type="evidence" value="ECO:0007669"/>
    <property type="project" value="TreeGrafter"/>
</dbReference>